<evidence type="ECO:0000256" key="1">
    <source>
        <dbReference type="SAM" id="MobiDB-lite"/>
    </source>
</evidence>
<feature type="compositionally biased region" description="Pro residues" evidence="1">
    <location>
        <begin position="357"/>
        <end position="407"/>
    </location>
</feature>
<protein>
    <recommendedName>
        <fullName evidence="4">Protein kinase domain-containing protein</fullName>
    </recommendedName>
</protein>
<evidence type="ECO:0008006" key="4">
    <source>
        <dbReference type="Google" id="ProtNLM"/>
    </source>
</evidence>
<organism evidence="2 3">
    <name type="scientific">Paraburkholderia agricolaris</name>
    <dbReference type="NCBI Taxonomy" id="2152888"/>
    <lineage>
        <taxon>Bacteria</taxon>
        <taxon>Pseudomonadati</taxon>
        <taxon>Pseudomonadota</taxon>
        <taxon>Betaproteobacteria</taxon>
        <taxon>Burkholderiales</taxon>
        <taxon>Burkholderiaceae</taxon>
        <taxon>Paraburkholderia</taxon>
    </lineage>
</organism>
<evidence type="ECO:0000313" key="3">
    <source>
        <dbReference type="Proteomes" id="UP001629249"/>
    </source>
</evidence>
<name>A0ABW8ZUE6_9BURK</name>
<accession>A0ABW8ZUE6</accession>
<proteinExistence type="predicted"/>
<gene>
    <name evidence="2" type="ORF">PQR66_27335</name>
</gene>
<dbReference type="RefSeq" id="WP_408330533.1">
    <property type="nucleotide sequence ID" value="NZ_JAQQFH010000015.1"/>
</dbReference>
<keyword evidence="3" id="KW-1185">Reference proteome</keyword>
<sequence length="744" mass="80839">MNASEKLFRLRSLSGGKPEVVAGRYLAEGAIAEVYALPDGQNVLKVFRSSSNEERARIAGIAAKVEAMLARPPAHQIHGQGGARFVQIAWPQRAVVDESGRVIGFSMPRLSDDAIALSGIMSTRNRQRHGVREDLQFRLYACTNLASVVRYVSDAGHLVLDFNARNFVVSRTLGWVGLLDCDGFAIWDGKRYIPADAVKPDEVAPEFRDPQTPVDFDVTKLDRRQTEFGLAVTIFRLLNEGNSPAAGRHLLPNEPSGDNARIAQRLFSVDPRRQGLEPAGDRTYLLDDATLEMFRRAFLTDRDRPTAEAWAKHLQSLTRTIRQCPGDSSVMHFAKPCPTCGGAAPIQLALPERPHVKPPPVPGLPIPPTPAPPPSIPPTPVPPTPVPQFPVAPTRTPTPAPGPPPARQPTLLESLLPIVRRARMIWLPLGVLVLWVVVREIKAPTSPTQKQLYKFDPSAAAPAAPERKPPSPVAPSWAVASVNANLRTVDGKRVITALPAATLLVQLDARDDAVQVSTPSGQTGWVKRDVLMPASDVQRLRDLSADDYLNQPDVKAKLQRIEAQLSAGQPKIKAVLDAMVSAPTQVRPALDALSTAGLTGLQADVSAGKWYAFHGEALVAEHYKGAQHNLYAAAVADPSSPRALVKLGYAAYDRNENVDLAIACMALPLIDPRATNTWMLMGFHEALDTQANPWMAIGSFVVAYRLSKDQSNTRATMVTLASQATNQRVKQTLLSAIQIIDQRS</sequence>
<feature type="region of interest" description="Disordered" evidence="1">
    <location>
        <begin position="352"/>
        <end position="408"/>
    </location>
</feature>
<reference evidence="2 3" key="1">
    <citation type="journal article" date="2024" name="Chem. Sci.">
        <title>Discovery of megapolipeptins by genome mining of a Burkholderiales bacteria collection.</title>
        <authorList>
            <person name="Paulo B.S."/>
            <person name="Recchia M.J.J."/>
            <person name="Lee S."/>
            <person name="Fergusson C.H."/>
            <person name="Romanowski S.B."/>
            <person name="Hernandez A."/>
            <person name="Krull N."/>
            <person name="Liu D.Y."/>
            <person name="Cavanagh H."/>
            <person name="Bos A."/>
            <person name="Gray C.A."/>
            <person name="Murphy B.T."/>
            <person name="Linington R.G."/>
            <person name="Eustaquio A.S."/>
        </authorList>
    </citation>
    <scope>NUCLEOTIDE SEQUENCE [LARGE SCALE GENOMIC DNA]</scope>
    <source>
        <strain evidence="2 3">RL16-012-BIC-B</strain>
    </source>
</reference>
<dbReference type="Proteomes" id="UP001629249">
    <property type="component" value="Unassembled WGS sequence"/>
</dbReference>
<evidence type="ECO:0000313" key="2">
    <source>
        <dbReference type="EMBL" id="MFL9886782.1"/>
    </source>
</evidence>
<comment type="caution">
    <text evidence="2">The sequence shown here is derived from an EMBL/GenBank/DDBJ whole genome shotgun (WGS) entry which is preliminary data.</text>
</comment>
<dbReference type="EMBL" id="JAQQFN010000023">
    <property type="protein sequence ID" value="MFL9886782.1"/>
    <property type="molecule type" value="Genomic_DNA"/>
</dbReference>